<feature type="chain" id="PRO_5047244046" evidence="4">
    <location>
        <begin position="20"/>
        <end position="249"/>
    </location>
</feature>
<dbReference type="SUPFAM" id="SSF53850">
    <property type="entry name" value="Periplasmic binding protein-like II"/>
    <property type="match status" value="1"/>
</dbReference>
<comment type="caution">
    <text evidence="5">The sequence shown here is derived from an EMBL/GenBank/DDBJ whole genome shotgun (WGS) entry which is preliminary data.</text>
</comment>
<keyword evidence="6" id="KW-1185">Reference proteome</keyword>
<dbReference type="Proteomes" id="UP000838748">
    <property type="component" value="Unassembled WGS sequence"/>
</dbReference>
<evidence type="ECO:0000256" key="1">
    <source>
        <dbReference type="ARBA" id="ARBA00009175"/>
    </source>
</evidence>
<dbReference type="PANTHER" id="PTHR30632:SF17">
    <property type="entry name" value="MOLYBDATE-BINDING PROTEIN MODA"/>
    <property type="match status" value="1"/>
</dbReference>
<dbReference type="EMBL" id="CAKLDM010000001">
    <property type="protein sequence ID" value="CAH0536764.1"/>
    <property type="molecule type" value="Genomic_DNA"/>
</dbReference>
<dbReference type="InterPro" id="IPR050682">
    <property type="entry name" value="ModA/WtpA"/>
</dbReference>
<proteinExistence type="inferred from homology"/>
<dbReference type="Gene3D" id="3.40.190.10">
    <property type="entry name" value="Periplasmic binding protein-like II"/>
    <property type="match status" value="2"/>
</dbReference>
<gene>
    <name evidence="5" type="primary">modA</name>
    <name evidence="5" type="ORF">VMF7928_00668</name>
</gene>
<evidence type="ECO:0000256" key="4">
    <source>
        <dbReference type="SAM" id="SignalP"/>
    </source>
</evidence>
<keyword evidence="3 4" id="KW-0732">Signal</keyword>
<accession>A0ABM9A015</accession>
<dbReference type="RefSeq" id="WP_237360062.1">
    <property type="nucleotide sequence ID" value="NZ_CAKLDM010000001.1"/>
</dbReference>
<evidence type="ECO:0000313" key="5">
    <source>
        <dbReference type="EMBL" id="CAH0536764.1"/>
    </source>
</evidence>
<sequence>MKKLICFLFSLCLPFLANASSTINIYAASSMTDAVNSIINAYNHDHNVKIVPVFAASSSLARQIENGAPADIFISADKKWVSYLAEKDVIKRSDISMFAANSLVLIEPSDSSVKLNVTNKVSWANELKGQRLSVGDTNSVPAGIYAKQTLESLGVWETVKSRLAPAANVRAALALVELGEAPLGIVYKTDALMSKKVKIATEFQAKLHTPIIYPLVQMNQDKVVSNFVSYLKSSQATEILKQYGFSQPK</sequence>
<dbReference type="NCBIfam" id="TIGR01256">
    <property type="entry name" value="modA"/>
    <property type="match status" value="1"/>
</dbReference>
<evidence type="ECO:0000256" key="3">
    <source>
        <dbReference type="ARBA" id="ARBA00022729"/>
    </source>
</evidence>
<dbReference type="NCBIfam" id="NF007958">
    <property type="entry name" value="PRK10677.1"/>
    <property type="match status" value="1"/>
</dbReference>
<keyword evidence="2" id="KW-0479">Metal-binding</keyword>
<dbReference type="Pfam" id="PF13531">
    <property type="entry name" value="SBP_bac_11"/>
    <property type="match status" value="1"/>
</dbReference>
<reference evidence="5" key="1">
    <citation type="submission" date="2021-11" db="EMBL/GenBank/DDBJ databases">
        <authorList>
            <person name="Rodrigo-Torres L."/>
            <person name="Arahal R. D."/>
            <person name="Lucena T."/>
        </authorList>
    </citation>
    <scope>NUCLEOTIDE SEQUENCE</scope>
    <source>
        <strain evidence="5">CECT 7928</strain>
    </source>
</reference>
<dbReference type="PANTHER" id="PTHR30632">
    <property type="entry name" value="MOLYBDATE-BINDING PERIPLASMIC PROTEIN"/>
    <property type="match status" value="1"/>
</dbReference>
<comment type="similarity">
    <text evidence="1">Belongs to the bacterial solute-binding protein ModA family.</text>
</comment>
<organism evidence="5 6">
    <name type="scientific">Vibrio marisflavi CECT 7928</name>
    <dbReference type="NCBI Taxonomy" id="634439"/>
    <lineage>
        <taxon>Bacteria</taxon>
        <taxon>Pseudomonadati</taxon>
        <taxon>Pseudomonadota</taxon>
        <taxon>Gammaproteobacteria</taxon>
        <taxon>Vibrionales</taxon>
        <taxon>Vibrionaceae</taxon>
        <taxon>Vibrio</taxon>
    </lineage>
</organism>
<dbReference type="PIRSF" id="PIRSF004846">
    <property type="entry name" value="ModA"/>
    <property type="match status" value="1"/>
</dbReference>
<evidence type="ECO:0000313" key="6">
    <source>
        <dbReference type="Proteomes" id="UP000838748"/>
    </source>
</evidence>
<name>A0ABM9A015_9VIBR</name>
<protein>
    <submittedName>
        <fullName evidence="5">Molybdate-binding protein ModA</fullName>
    </submittedName>
</protein>
<feature type="signal peptide" evidence="4">
    <location>
        <begin position="1"/>
        <end position="19"/>
    </location>
</feature>
<dbReference type="InterPro" id="IPR005950">
    <property type="entry name" value="ModA"/>
</dbReference>
<evidence type="ECO:0000256" key="2">
    <source>
        <dbReference type="ARBA" id="ARBA00022723"/>
    </source>
</evidence>